<protein>
    <recommendedName>
        <fullName evidence="6 7">Large ribosomal subunit protein bL31</fullName>
    </recommendedName>
</protein>
<dbReference type="SUPFAM" id="SSF143800">
    <property type="entry name" value="L28p-like"/>
    <property type="match status" value="1"/>
</dbReference>
<feature type="binding site" evidence="7">
    <location>
        <position position="37"/>
    </location>
    <ligand>
        <name>Zn(2+)</name>
        <dbReference type="ChEBI" id="CHEBI:29105"/>
    </ligand>
</feature>
<dbReference type="NCBIfam" id="NF000612">
    <property type="entry name" value="PRK00019.1"/>
    <property type="match status" value="1"/>
</dbReference>
<dbReference type="InterPro" id="IPR002150">
    <property type="entry name" value="Ribosomal_bL31"/>
</dbReference>
<keyword evidence="7" id="KW-0479">Metal-binding</keyword>
<dbReference type="Pfam" id="PF01197">
    <property type="entry name" value="Ribosomal_L31"/>
    <property type="match status" value="1"/>
</dbReference>
<dbReference type="GO" id="GO:1990904">
    <property type="term" value="C:ribonucleoprotein complex"/>
    <property type="evidence" value="ECO:0007669"/>
    <property type="project" value="UniProtKB-KW"/>
</dbReference>
<dbReference type="GO" id="GO:0019843">
    <property type="term" value="F:rRNA binding"/>
    <property type="evidence" value="ECO:0007669"/>
    <property type="project" value="UniProtKB-KW"/>
</dbReference>
<evidence type="ECO:0000256" key="1">
    <source>
        <dbReference type="ARBA" id="ARBA00009296"/>
    </source>
</evidence>
<sequence>MKKDIHPKYYPEAMVRCACGNTFTVGSTKELIETEVCSKCHPFYTGKARMIDAMGTIEKFRKRLAKKEVKKKKK</sequence>
<name>A0A2M6T1B2_9BACT</name>
<evidence type="ECO:0000256" key="6">
    <source>
        <dbReference type="ARBA" id="ARBA00035687"/>
    </source>
</evidence>
<comment type="function">
    <text evidence="7">Binds the 23S rRNA.</text>
</comment>
<dbReference type="GO" id="GO:0005840">
    <property type="term" value="C:ribosome"/>
    <property type="evidence" value="ECO:0007669"/>
    <property type="project" value="UniProtKB-KW"/>
</dbReference>
<feature type="binding site" evidence="7">
    <location>
        <position position="40"/>
    </location>
    <ligand>
        <name>Zn(2+)</name>
        <dbReference type="ChEBI" id="CHEBI:29105"/>
    </ligand>
</feature>
<comment type="caution">
    <text evidence="8">The sequence shown here is derived from an EMBL/GenBank/DDBJ whole genome shotgun (WGS) entry which is preliminary data.</text>
</comment>
<dbReference type="InterPro" id="IPR034704">
    <property type="entry name" value="Ribosomal_bL28/bL31-like_sf"/>
</dbReference>
<keyword evidence="4 7" id="KW-0689">Ribosomal protein</keyword>
<comment type="similarity">
    <text evidence="1 7">Belongs to the bacterial ribosomal protein bL31 family. Type A subfamily.</text>
</comment>
<dbReference type="HAMAP" id="MF_00501">
    <property type="entry name" value="Ribosomal_bL31_1"/>
    <property type="match status" value="1"/>
</dbReference>
<evidence type="ECO:0000256" key="7">
    <source>
        <dbReference type="HAMAP-Rule" id="MF_00501"/>
    </source>
</evidence>
<dbReference type="InterPro" id="IPR042105">
    <property type="entry name" value="Ribosomal_bL31_sf"/>
</dbReference>
<dbReference type="Gene3D" id="4.10.830.30">
    <property type="entry name" value="Ribosomal protein L31"/>
    <property type="match status" value="1"/>
</dbReference>
<feature type="binding site" evidence="7">
    <location>
        <position position="17"/>
    </location>
    <ligand>
        <name>Zn(2+)</name>
        <dbReference type="ChEBI" id="CHEBI:29105"/>
    </ligand>
</feature>
<keyword evidence="5 7" id="KW-0687">Ribonucleoprotein</keyword>
<feature type="binding site" evidence="7">
    <location>
        <position position="19"/>
    </location>
    <ligand>
        <name>Zn(2+)</name>
        <dbReference type="ChEBI" id="CHEBI:29105"/>
    </ligand>
</feature>
<dbReference type="EMBL" id="PEYE01000002">
    <property type="protein sequence ID" value="PIS39119.1"/>
    <property type="molecule type" value="Genomic_DNA"/>
</dbReference>
<dbReference type="Proteomes" id="UP000229390">
    <property type="component" value="Unassembled WGS sequence"/>
</dbReference>
<dbReference type="PRINTS" id="PR01249">
    <property type="entry name" value="RIBOSOMALL31"/>
</dbReference>
<organism evidence="8 9">
    <name type="scientific">Candidatus Nealsonbacteria bacterium CG08_land_8_20_14_0_20_43_11</name>
    <dbReference type="NCBI Taxonomy" id="1974706"/>
    <lineage>
        <taxon>Bacteria</taxon>
        <taxon>Candidatus Nealsoniibacteriota</taxon>
    </lineage>
</organism>
<dbReference type="GO" id="GO:0003735">
    <property type="term" value="F:structural constituent of ribosome"/>
    <property type="evidence" value="ECO:0007669"/>
    <property type="project" value="InterPro"/>
</dbReference>
<dbReference type="PANTHER" id="PTHR33280:SF1">
    <property type="entry name" value="LARGE RIBOSOMAL SUBUNIT PROTEIN BL31C"/>
    <property type="match status" value="1"/>
</dbReference>
<dbReference type="GO" id="GO:0046872">
    <property type="term" value="F:metal ion binding"/>
    <property type="evidence" value="ECO:0007669"/>
    <property type="project" value="UniProtKB-KW"/>
</dbReference>
<dbReference type="GO" id="GO:0006412">
    <property type="term" value="P:translation"/>
    <property type="evidence" value="ECO:0007669"/>
    <property type="project" value="UniProtKB-UniRule"/>
</dbReference>
<evidence type="ECO:0000256" key="5">
    <source>
        <dbReference type="ARBA" id="ARBA00023274"/>
    </source>
</evidence>
<dbReference type="NCBIfam" id="TIGR00105">
    <property type="entry name" value="L31"/>
    <property type="match status" value="1"/>
</dbReference>
<dbReference type="PANTHER" id="PTHR33280">
    <property type="entry name" value="50S RIBOSOMAL PROTEIN L31, CHLOROPLASTIC"/>
    <property type="match status" value="1"/>
</dbReference>
<comment type="subunit">
    <text evidence="7">Part of the 50S ribosomal subunit.</text>
</comment>
<dbReference type="AlphaFoldDB" id="A0A2M6T1B2"/>
<keyword evidence="7" id="KW-0862">Zinc</keyword>
<evidence type="ECO:0000256" key="2">
    <source>
        <dbReference type="ARBA" id="ARBA00022730"/>
    </source>
</evidence>
<evidence type="ECO:0000313" key="8">
    <source>
        <dbReference type="EMBL" id="PIS39119.1"/>
    </source>
</evidence>
<accession>A0A2M6T1B2</accession>
<proteinExistence type="inferred from homology"/>
<evidence type="ECO:0000256" key="4">
    <source>
        <dbReference type="ARBA" id="ARBA00022980"/>
    </source>
</evidence>
<evidence type="ECO:0000256" key="3">
    <source>
        <dbReference type="ARBA" id="ARBA00022884"/>
    </source>
</evidence>
<gene>
    <name evidence="7" type="primary">rpmE</name>
    <name evidence="8" type="ORF">COT34_00070</name>
</gene>
<dbReference type="InterPro" id="IPR027491">
    <property type="entry name" value="Ribosomal_bL31_A"/>
</dbReference>
<evidence type="ECO:0000313" key="9">
    <source>
        <dbReference type="Proteomes" id="UP000229390"/>
    </source>
</evidence>
<reference evidence="9" key="1">
    <citation type="submission" date="2017-09" db="EMBL/GenBank/DDBJ databases">
        <title>Depth-based differentiation of microbial function through sediment-hosted aquifers and enrichment of novel symbionts in the deep terrestrial subsurface.</title>
        <authorList>
            <person name="Probst A.J."/>
            <person name="Ladd B."/>
            <person name="Jarett J.K."/>
            <person name="Geller-Mcgrath D.E."/>
            <person name="Sieber C.M.K."/>
            <person name="Emerson J.B."/>
            <person name="Anantharaman K."/>
            <person name="Thomas B.C."/>
            <person name="Malmstrom R."/>
            <person name="Stieglmeier M."/>
            <person name="Klingl A."/>
            <person name="Woyke T."/>
            <person name="Ryan C.M."/>
            <person name="Banfield J.F."/>
        </authorList>
    </citation>
    <scope>NUCLEOTIDE SEQUENCE [LARGE SCALE GENOMIC DNA]</scope>
</reference>
<keyword evidence="2 7" id="KW-0699">rRNA-binding</keyword>
<keyword evidence="3 7" id="KW-0694">RNA-binding</keyword>
<comment type="cofactor">
    <cofactor evidence="7">
        <name>Zn(2+)</name>
        <dbReference type="ChEBI" id="CHEBI:29105"/>
    </cofactor>
    <text evidence="7">Binds 1 zinc ion per subunit.</text>
</comment>